<proteinExistence type="predicted"/>
<dbReference type="Proteomes" id="UP000218288">
    <property type="component" value="Chromosome"/>
</dbReference>
<protein>
    <submittedName>
        <fullName evidence="2">Uncharacterized protein</fullName>
    </submittedName>
</protein>
<dbReference type="EMBL" id="AP014809">
    <property type="protein sequence ID" value="BAU88733.1"/>
    <property type="molecule type" value="Genomic_DNA"/>
</dbReference>
<organism evidence="2 3">
    <name type="scientific">Methylorubrum populi</name>
    <dbReference type="NCBI Taxonomy" id="223967"/>
    <lineage>
        <taxon>Bacteria</taxon>
        <taxon>Pseudomonadati</taxon>
        <taxon>Pseudomonadota</taxon>
        <taxon>Alphaproteobacteria</taxon>
        <taxon>Hyphomicrobiales</taxon>
        <taxon>Methylobacteriaceae</taxon>
        <taxon>Methylorubrum</taxon>
    </lineage>
</organism>
<feature type="region of interest" description="Disordered" evidence="1">
    <location>
        <begin position="1"/>
        <end position="64"/>
    </location>
</feature>
<evidence type="ECO:0000256" key="1">
    <source>
        <dbReference type="SAM" id="MobiDB-lite"/>
    </source>
</evidence>
<accession>A0A169QDF1</accession>
<sequence length="91" mass="9563">MTSGAVAGAKTSLKSPAAGAPVKGRGAHFGTDVPAPLSPQRKRGRASRREPDPPQVVNDLPRPLPVSRAQLDVLETFLGAEIDALFRDLLP</sequence>
<name>A0A169QDF1_9HYPH</name>
<evidence type="ECO:0000313" key="3">
    <source>
        <dbReference type="Proteomes" id="UP000218288"/>
    </source>
</evidence>
<reference evidence="2 3" key="1">
    <citation type="journal article" date="2016" name="Genome Announc.">
        <title>Complete Genome Sequence of Methylobacterium populi P-1M, Isolated from Pink-Pigmented Household Biofilm.</title>
        <authorList>
            <person name="Morohoshi T."/>
            <person name="Ikeda T."/>
        </authorList>
    </citation>
    <scope>NUCLEOTIDE SEQUENCE [LARGE SCALE GENOMIC DNA]</scope>
    <source>
        <strain evidence="2 3">P-1M</strain>
    </source>
</reference>
<gene>
    <name evidence="2" type="ORF">MPPM_0128</name>
</gene>
<evidence type="ECO:0000313" key="2">
    <source>
        <dbReference type="EMBL" id="BAU88733.1"/>
    </source>
</evidence>
<dbReference type="AlphaFoldDB" id="A0A169QDF1"/>